<dbReference type="Pfam" id="PF13460">
    <property type="entry name" value="NAD_binding_10"/>
    <property type="match status" value="1"/>
</dbReference>
<dbReference type="EMBL" id="QGDD01000001">
    <property type="protein sequence ID" value="PWN04938.1"/>
    <property type="molecule type" value="Genomic_DNA"/>
</dbReference>
<protein>
    <submittedName>
        <fullName evidence="2">3-beta hydroxysteroid dehydrogenase</fullName>
    </submittedName>
</protein>
<proteinExistence type="predicted"/>
<dbReference type="AlphaFoldDB" id="A0A316TMC4"/>
<organism evidence="2 3">
    <name type="scientific">Nocardioides silvaticus</name>
    <dbReference type="NCBI Taxonomy" id="2201891"/>
    <lineage>
        <taxon>Bacteria</taxon>
        <taxon>Bacillati</taxon>
        <taxon>Actinomycetota</taxon>
        <taxon>Actinomycetes</taxon>
        <taxon>Propionibacteriales</taxon>
        <taxon>Nocardioidaceae</taxon>
        <taxon>Nocardioides</taxon>
    </lineage>
</organism>
<feature type="domain" description="NAD(P)-binding" evidence="1">
    <location>
        <begin position="33"/>
        <end position="134"/>
    </location>
</feature>
<sequence length="248" mass="26142">MAVAGGTGVLGARIVEAVRNHGATPVVIARSQGVDLTTGAGLDRALDGVDVVVDASNVTTLRTKPAIAFFEAACGQLLAAEQRAGVRHHLAVSIVGCDRVDVPYYLGKRRQEELVRAGGMPWTIVRATQFHEFAGQLLERARGPVALVPKMLTQPVAAHQLAELLVRVALGEPQGLAPDVGGPEQHQLPDLARRVLDRDGSRRRVLAVPVPGRTGRQIGDGGLLTGEGATILDETFDTWLGVGRQTGA</sequence>
<dbReference type="Proteomes" id="UP000245507">
    <property type="component" value="Unassembled WGS sequence"/>
</dbReference>
<reference evidence="2 3" key="1">
    <citation type="submission" date="2018-05" db="EMBL/GenBank/DDBJ databases">
        <title>Nocardioides silvaticus genome.</title>
        <authorList>
            <person name="Li C."/>
            <person name="Wang G."/>
        </authorList>
    </citation>
    <scope>NUCLEOTIDE SEQUENCE [LARGE SCALE GENOMIC DNA]</scope>
    <source>
        <strain evidence="2 3">CCTCC AB 2018079</strain>
    </source>
</reference>
<evidence type="ECO:0000313" key="2">
    <source>
        <dbReference type="EMBL" id="PWN04938.1"/>
    </source>
</evidence>
<comment type="caution">
    <text evidence="2">The sequence shown here is derived from an EMBL/GenBank/DDBJ whole genome shotgun (WGS) entry which is preliminary data.</text>
</comment>
<dbReference type="SUPFAM" id="SSF51735">
    <property type="entry name" value="NAD(P)-binding Rossmann-fold domains"/>
    <property type="match status" value="1"/>
</dbReference>
<evidence type="ECO:0000313" key="3">
    <source>
        <dbReference type="Proteomes" id="UP000245507"/>
    </source>
</evidence>
<dbReference type="InterPro" id="IPR016040">
    <property type="entry name" value="NAD(P)-bd_dom"/>
</dbReference>
<accession>A0A316TMC4</accession>
<dbReference type="InterPro" id="IPR036291">
    <property type="entry name" value="NAD(P)-bd_dom_sf"/>
</dbReference>
<evidence type="ECO:0000259" key="1">
    <source>
        <dbReference type="Pfam" id="PF13460"/>
    </source>
</evidence>
<dbReference type="OrthoDB" id="9771302at2"/>
<dbReference type="Gene3D" id="3.40.50.720">
    <property type="entry name" value="NAD(P)-binding Rossmann-like Domain"/>
    <property type="match status" value="1"/>
</dbReference>
<name>A0A316TMC4_9ACTN</name>
<keyword evidence="3" id="KW-1185">Reference proteome</keyword>
<gene>
    <name evidence="2" type="ORF">DJ010_00475</name>
</gene>